<dbReference type="AlphaFoldDB" id="A0A553I6C1"/>
<protein>
    <submittedName>
        <fullName evidence="2">Uncharacterized protein</fullName>
    </submittedName>
</protein>
<organism evidence="2 3">
    <name type="scientific">Xylaria flabelliformis</name>
    <dbReference type="NCBI Taxonomy" id="2512241"/>
    <lineage>
        <taxon>Eukaryota</taxon>
        <taxon>Fungi</taxon>
        <taxon>Dikarya</taxon>
        <taxon>Ascomycota</taxon>
        <taxon>Pezizomycotina</taxon>
        <taxon>Sordariomycetes</taxon>
        <taxon>Xylariomycetidae</taxon>
        <taxon>Xylariales</taxon>
        <taxon>Xylariaceae</taxon>
        <taxon>Xylaria</taxon>
    </lineage>
</organism>
<dbReference type="Proteomes" id="UP000319160">
    <property type="component" value="Unassembled WGS sequence"/>
</dbReference>
<comment type="caution">
    <text evidence="2">The sequence shown here is derived from an EMBL/GenBank/DDBJ whole genome shotgun (WGS) entry which is preliminary data.</text>
</comment>
<sequence length="562" mass="63996">MIVAILSVWKMRYQYMASIVATREWALALLAVFTTACFQSLPLIWDYGRKVVSPIWIGPGRPLLFPCRITNTTLFPKKRSFEYSTLLVGVPVGWKGIAGGLISVDCRVPGLKPWHKVDAVDYLIPGPTYLGLRDKLDGFLTSQGIEVSRYPYAYLTTTTGSRGCGRNHLSFWYLYSADKQLKAIVVEMNNVSDKRQPHILFRHDRNIEDVDRDSGVMSSGFASSGKDSQKDIHGSSFISRDGVCSLVASDPLAPNMKGIGPINNSVSFISPKGYAKFLSRIILTGETIDPIQLSLKQRLSFMFRWRWSRIAAFPWIAKEAAKVLFERGLAIWEHPKLLKEIISHHTIEAERGLELVFRNYLRYLVKHSSLSLRVRYVPASVLNTVDEEMLSTAAEGKPDSARHLELRILTPKFYLRFVYYAHDFEAMFCEFSENRTIWLSEPALLPKLVLKKPSPLLSTASYLDYAYFTAIRKLRKVPRKIERPLASGQIGTAQALKDIRGFRLSSMDGYVLAHEEDKTRYLYRHLVLKLFIADRIAWGRIDVLSLVALCLRMLLAWIIVFQ</sequence>
<accession>A0A553I6C1</accession>
<reference evidence="3" key="1">
    <citation type="submission" date="2019-06" db="EMBL/GenBank/DDBJ databases">
        <title>Draft genome sequence of the griseofulvin-producing fungus Xylaria cubensis strain G536.</title>
        <authorList>
            <person name="Mead M.E."/>
            <person name="Raja H.A."/>
            <person name="Steenwyk J.L."/>
            <person name="Knowles S.L."/>
            <person name="Oberlies N.H."/>
            <person name="Rokas A."/>
        </authorList>
    </citation>
    <scope>NUCLEOTIDE SEQUENCE [LARGE SCALE GENOMIC DNA]</scope>
    <source>
        <strain evidence="3">G536</strain>
    </source>
</reference>
<dbReference type="OrthoDB" id="3340520at2759"/>
<evidence type="ECO:0000256" key="1">
    <source>
        <dbReference type="SAM" id="Phobius"/>
    </source>
</evidence>
<dbReference type="PANTHER" id="PTHR33973:SF4">
    <property type="entry name" value="OS07G0153300 PROTEIN"/>
    <property type="match status" value="1"/>
</dbReference>
<feature type="transmembrane region" description="Helical" evidence="1">
    <location>
        <begin position="543"/>
        <end position="561"/>
    </location>
</feature>
<proteinExistence type="predicted"/>
<name>A0A553I6C1_9PEZI</name>
<dbReference type="Pfam" id="PF07103">
    <property type="entry name" value="DUF1365"/>
    <property type="match status" value="1"/>
</dbReference>
<dbReference type="InterPro" id="IPR010775">
    <property type="entry name" value="DUF1365"/>
</dbReference>
<keyword evidence="1" id="KW-1133">Transmembrane helix</keyword>
<evidence type="ECO:0000313" key="2">
    <source>
        <dbReference type="EMBL" id="TRX95751.1"/>
    </source>
</evidence>
<dbReference type="EMBL" id="VFLP01000014">
    <property type="protein sequence ID" value="TRX95751.1"/>
    <property type="molecule type" value="Genomic_DNA"/>
</dbReference>
<keyword evidence="1" id="KW-0472">Membrane</keyword>
<evidence type="ECO:0000313" key="3">
    <source>
        <dbReference type="Proteomes" id="UP000319160"/>
    </source>
</evidence>
<gene>
    <name evidence="2" type="ORF">FHL15_003305</name>
</gene>
<dbReference type="PANTHER" id="PTHR33973">
    <property type="entry name" value="OS07G0153300 PROTEIN"/>
    <property type="match status" value="1"/>
</dbReference>
<keyword evidence="1" id="KW-0812">Transmembrane</keyword>
<keyword evidence="3" id="KW-1185">Reference proteome</keyword>